<sequence length="238" mass="27391">MRQKKGFTLFELLIALFIGTLLIMAGSYAIRMGLFSMERDETWFNESTKEKAVYDFFWQQVSSLYVQNVPKKKIGNAEGNENIKTKENVYFTGKKDFLTFVSPLSFTRHYGQGLTIANYKIKVNDNGLWDLVYSELKVNPTVLITLSEESEGLLRADKDSAVFFKDCDKISFAYLDTVDNELDDKEDIQKKFQSVDVIEGTDLQWKEEMSKKAPLAIKLLVSKYGKEHELVSSIMVMY</sequence>
<gene>
    <name evidence="1" type="ORF">BIY37_10615</name>
</gene>
<evidence type="ECO:0008006" key="3">
    <source>
        <dbReference type="Google" id="ProtNLM"/>
    </source>
</evidence>
<protein>
    <recommendedName>
        <fullName evidence="3">Type II secretion system protein J</fullName>
    </recommendedName>
</protein>
<comment type="caution">
    <text evidence="1">The sequence shown here is derived from an EMBL/GenBank/DDBJ whole genome shotgun (WGS) entry which is preliminary data.</text>
</comment>
<accession>A0A1V6LY18</accession>
<evidence type="ECO:0000313" key="2">
    <source>
        <dbReference type="Proteomes" id="UP000242219"/>
    </source>
</evidence>
<organism evidence="1 2">
    <name type="scientific">Candidatus Brocadia sapporoensis</name>
    <dbReference type="NCBI Taxonomy" id="392547"/>
    <lineage>
        <taxon>Bacteria</taxon>
        <taxon>Pseudomonadati</taxon>
        <taxon>Planctomycetota</taxon>
        <taxon>Candidatus Brocadiia</taxon>
        <taxon>Candidatus Brocadiales</taxon>
        <taxon>Candidatus Brocadiaceae</taxon>
        <taxon>Candidatus Brocadia</taxon>
    </lineage>
</organism>
<evidence type="ECO:0000313" key="1">
    <source>
        <dbReference type="EMBL" id="OQD45044.1"/>
    </source>
</evidence>
<dbReference type="NCBIfam" id="TIGR02532">
    <property type="entry name" value="IV_pilin_GFxxxE"/>
    <property type="match status" value="1"/>
</dbReference>
<dbReference type="AlphaFoldDB" id="A0A1V6LY18"/>
<dbReference type="RefSeq" id="WP_070067788.1">
    <property type="nucleotide sequence ID" value="NZ_MJUW02000108.1"/>
</dbReference>
<proteinExistence type="predicted"/>
<dbReference type="Pfam" id="PF07963">
    <property type="entry name" value="N_methyl"/>
    <property type="match status" value="1"/>
</dbReference>
<dbReference type="Proteomes" id="UP000242219">
    <property type="component" value="Unassembled WGS sequence"/>
</dbReference>
<dbReference type="EMBL" id="MJUW02000108">
    <property type="protein sequence ID" value="OQD45044.1"/>
    <property type="molecule type" value="Genomic_DNA"/>
</dbReference>
<name>A0A1V6LY18_9BACT</name>
<reference evidence="1 2" key="1">
    <citation type="journal article" date="2016" name="Genome Announc.">
        <title>Draft Genome Sequence of the Anaerobic Ammonium-Oxidizing Bacterium 'Candidatus Brocadia sp. 40'.</title>
        <authorList>
            <person name="Ali M."/>
            <person name="Haroon M.F."/>
            <person name="Narita Y."/>
            <person name="Zhang L."/>
            <person name="Rangel Shaw D."/>
            <person name="Okabe S."/>
            <person name="Saikaly P.E."/>
        </authorList>
    </citation>
    <scope>NUCLEOTIDE SEQUENCE [LARGE SCALE GENOMIC DNA]</scope>
    <source>
        <strain evidence="1 2">40</strain>
    </source>
</reference>
<dbReference type="InterPro" id="IPR012902">
    <property type="entry name" value="N_methyl_site"/>
</dbReference>
<keyword evidence="2" id="KW-1185">Reference proteome</keyword>